<dbReference type="Proteomes" id="UP000002640">
    <property type="component" value="Unassembled WGS sequence"/>
</dbReference>
<evidence type="ECO:0000313" key="2">
    <source>
        <dbReference type="Proteomes" id="UP000002640"/>
    </source>
</evidence>
<keyword evidence="2" id="KW-1185">Reference proteome</keyword>
<dbReference type="EMBL" id="JH159153">
    <property type="protein sequence ID" value="EGZ20281.1"/>
    <property type="molecule type" value="Genomic_DNA"/>
</dbReference>
<protein>
    <submittedName>
        <fullName evidence="1">Uncharacterized protein</fullName>
    </submittedName>
</protein>
<reference evidence="1 2" key="1">
    <citation type="journal article" date="2006" name="Science">
        <title>Phytophthora genome sequences uncover evolutionary origins and mechanisms of pathogenesis.</title>
        <authorList>
            <person name="Tyler B.M."/>
            <person name="Tripathy S."/>
            <person name="Zhang X."/>
            <person name="Dehal P."/>
            <person name="Jiang R.H."/>
            <person name="Aerts A."/>
            <person name="Arredondo F.D."/>
            <person name="Baxter L."/>
            <person name="Bensasson D."/>
            <person name="Beynon J.L."/>
            <person name="Chapman J."/>
            <person name="Damasceno C.M."/>
            <person name="Dorrance A.E."/>
            <person name="Dou D."/>
            <person name="Dickerman A.W."/>
            <person name="Dubchak I.L."/>
            <person name="Garbelotto M."/>
            <person name="Gijzen M."/>
            <person name="Gordon S.G."/>
            <person name="Govers F."/>
            <person name="Grunwald N.J."/>
            <person name="Huang W."/>
            <person name="Ivors K.L."/>
            <person name="Jones R.W."/>
            <person name="Kamoun S."/>
            <person name="Krampis K."/>
            <person name="Lamour K.H."/>
            <person name="Lee M.K."/>
            <person name="McDonald W.H."/>
            <person name="Medina M."/>
            <person name="Meijer H.J."/>
            <person name="Nordberg E.K."/>
            <person name="Maclean D.J."/>
            <person name="Ospina-Giraldo M.D."/>
            <person name="Morris P.F."/>
            <person name="Phuntumart V."/>
            <person name="Putnam N.H."/>
            <person name="Rash S."/>
            <person name="Rose J.K."/>
            <person name="Sakihama Y."/>
            <person name="Salamov A.A."/>
            <person name="Savidor A."/>
            <person name="Scheuring C.F."/>
            <person name="Smith B.M."/>
            <person name="Sobral B.W."/>
            <person name="Terry A."/>
            <person name="Torto-Alalibo T.A."/>
            <person name="Win J."/>
            <person name="Xu Z."/>
            <person name="Zhang H."/>
            <person name="Grigoriev I.V."/>
            <person name="Rokhsar D.S."/>
            <person name="Boore J.L."/>
        </authorList>
    </citation>
    <scope>NUCLEOTIDE SEQUENCE [LARGE SCALE GENOMIC DNA]</scope>
    <source>
        <strain evidence="1 2">P6497</strain>
    </source>
</reference>
<accession>G4Z602</accession>
<dbReference type="AlphaFoldDB" id="G4Z602"/>
<organism evidence="1 2">
    <name type="scientific">Phytophthora sojae (strain P6497)</name>
    <name type="common">Soybean stem and root rot agent</name>
    <name type="synonym">Phytophthora megasperma f. sp. glycines</name>
    <dbReference type="NCBI Taxonomy" id="1094619"/>
    <lineage>
        <taxon>Eukaryota</taxon>
        <taxon>Sar</taxon>
        <taxon>Stramenopiles</taxon>
        <taxon>Oomycota</taxon>
        <taxon>Peronosporomycetes</taxon>
        <taxon>Peronosporales</taxon>
        <taxon>Peronosporaceae</taxon>
        <taxon>Phytophthora</taxon>
    </lineage>
</organism>
<name>G4Z602_PHYSP</name>
<proteinExistence type="predicted"/>
<gene>
    <name evidence="1" type="ORF">PHYSODRAFT_493273</name>
</gene>
<sequence length="344" mass="38016">MALARGCRWLPLLADVALAALFLLLDARDLWFKLRWVGPRDAFAFSTVETRSLPGGDAVPLIPTTTFSYVDQRSQRASGWSSFLQQCEALIPLAEDDKAEGFQYVVGKNCVIGAGSSAVRASELLLTSSIPVDSMAWTACELLHRHRKPPICHSPIVTRFLERHNFQNETAIVELLEVISKSSPISAIVCVEAFVLRGPGNYSATTYGCGSPSFYRSVFIGGDTTSFAQFQRDKGWLTSETIRVMGMTFRIRENRRSVFTVRGADTGGGQMLEHASLLNYSASGPLYVLMILADVALLMLNICSVVEIARLILWPLWKPLIVSEYQTSTARTSKMGFGIEDFVR</sequence>
<dbReference type="RefSeq" id="XP_009522998.1">
    <property type="nucleotide sequence ID" value="XM_009524703.1"/>
</dbReference>
<dbReference type="InParanoid" id="G4Z602"/>
<feature type="non-terminal residue" evidence="1">
    <location>
        <position position="344"/>
    </location>
</feature>
<evidence type="ECO:0000313" key="1">
    <source>
        <dbReference type="EMBL" id="EGZ20281.1"/>
    </source>
</evidence>
<dbReference type="KEGG" id="psoj:PHYSODRAFT_493273"/>
<dbReference type="GeneID" id="20656934"/>